<dbReference type="EMBL" id="JACKWZ010000154">
    <property type="protein sequence ID" value="KAF9413592.1"/>
    <property type="molecule type" value="Genomic_DNA"/>
</dbReference>
<accession>A0A835GEN0</accession>
<dbReference type="AlphaFoldDB" id="A0A835GEN0"/>
<proteinExistence type="predicted"/>
<evidence type="ECO:0000313" key="1">
    <source>
        <dbReference type="EMBL" id="KAF9413592.1"/>
    </source>
</evidence>
<organism evidence="1 2">
    <name type="scientific">Spodoptera exigua</name>
    <name type="common">Beet armyworm</name>
    <name type="synonym">Noctua fulgens</name>
    <dbReference type="NCBI Taxonomy" id="7107"/>
    <lineage>
        <taxon>Eukaryota</taxon>
        <taxon>Metazoa</taxon>
        <taxon>Ecdysozoa</taxon>
        <taxon>Arthropoda</taxon>
        <taxon>Hexapoda</taxon>
        <taxon>Insecta</taxon>
        <taxon>Pterygota</taxon>
        <taxon>Neoptera</taxon>
        <taxon>Endopterygota</taxon>
        <taxon>Lepidoptera</taxon>
        <taxon>Glossata</taxon>
        <taxon>Ditrysia</taxon>
        <taxon>Noctuoidea</taxon>
        <taxon>Noctuidae</taxon>
        <taxon>Amphipyrinae</taxon>
        <taxon>Spodoptera</taxon>
    </lineage>
</organism>
<sequence>MQRSWLRTLVNLAPSDSPDTLVICNVVVRTCDGTRARFVVESKGGDRMQNSDVMVQEVDIAKDCYVVSVTFDHKIAILDTVTTFTFNNEVRHCFIAGRCKVAPLTDEATIQ</sequence>
<protein>
    <submittedName>
        <fullName evidence="1">Uncharacterized protein</fullName>
    </submittedName>
</protein>
<reference evidence="1" key="1">
    <citation type="submission" date="2020-08" db="EMBL/GenBank/DDBJ databases">
        <title>Spodoptera exigua strain:BAW_Kor-Di-RS1 Genome sequencing and assembly.</title>
        <authorList>
            <person name="Kim J."/>
            <person name="Nam H.Y."/>
            <person name="Kwon M."/>
            <person name="Choi J.H."/>
            <person name="Cho S.R."/>
            <person name="Kim G.-H."/>
        </authorList>
    </citation>
    <scope>NUCLEOTIDE SEQUENCE</scope>
    <source>
        <strain evidence="1">BAW_Kor-Di-RS1</strain>
        <tissue evidence="1">Whole-body</tissue>
    </source>
</reference>
<comment type="caution">
    <text evidence="1">The sequence shown here is derived from an EMBL/GenBank/DDBJ whole genome shotgun (WGS) entry which is preliminary data.</text>
</comment>
<gene>
    <name evidence="1" type="ORF">HW555_008237</name>
</gene>
<keyword evidence="2" id="KW-1185">Reference proteome</keyword>
<evidence type="ECO:0000313" key="2">
    <source>
        <dbReference type="Proteomes" id="UP000648187"/>
    </source>
</evidence>
<name>A0A835GEN0_SPOEX</name>
<dbReference type="Proteomes" id="UP000648187">
    <property type="component" value="Unassembled WGS sequence"/>
</dbReference>